<protein>
    <submittedName>
        <fullName evidence="1">Uncharacterized protein</fullName>
    </submittedName>
</protein>
<accession>A0A067M7W5</accession>
<dbReference type="EMBL" id="KL198102">
    <property type="protein sequence ID" value="KDQ07681.1"/>
    <property type="molecule type" value="Genomic_DNA"/>
</dbReference>
<dbReference type="InParanoid" id="A0A067M7W5"/>
<dbReference type="OrthoDB" id="3006414at2759"/>
<sequence>MIVVFGSEPDAFYIGYGRRWSANKMPPVLMEQIQTSVLSPFSTSWLSCSSDCQQFIYRNWVSDSRGVLTGDTVPGLQSSTTTRLTLKSS</sequence>
<evidence type="ECO:0000313" key="1">
    <source>
        <dbReference type="EMBL" id="KDQ07681.1"/>
    </source>
</evidence>
<proteinExistence type="predicted"/>
<organism evidence="1 2">
    <name type="scientific">Botryobasidium botryosum (strain FD-172 SS1)</name>
    <dbReference type="NCBI Taxonomy" id="930990"/>
    <lineage>
        <taxon>Eukaryota</taxon>
        <taxon>Fungi</taxon>
        <taxon>Dikarya</taxon>
        <taxon>Basidiomycota</taxon>
        <taxon>Agaricomycotina</taxon>
        <taxon>Agaricomycetes</taxon>
        <taxon>Cantharellales</taxon>
        <taxon>Botryobasidiaceae</taxon>
        <taxon>Botryobasidium</taxon>
    </lineage>
</organism>
<keyword evidence="2" id="KW-1185">Reference proteome</keyword>
<dbReference type="Proteomes" id="UP000027195">
    <property type="component" value="Unassembled WGS sequence"/>
</dbReference>
<evidence type="ECO:0000313" key="2">
    <source>
        <dbReference type="Proteomes" id="UP000027195"/>
    </source>
</evidence>
<reference evidence="2" key="1">
    <citation type="journal article" date="2014" name="Proc. Natl. Acad. Sci. U.S.A.">
        <title>Extensive sampling of basidiomycete genomes demonstrates inadequacy of the white-rot/brown-rot paradigm for wood decay fungi.</title>
        <authorList>
            <person name="Riley R."/>
            <person name="Salamov A.A."/>
            <person name="Brown D.W."/>
            <person name="Nagy L.G."/>
            <person name="Floudas D."/>
            <person name="Held B.W."/>
            <person name="Levasseur A."/>
            <person name="Lombard V."/>
            <person name="Morin E."/>
            <person name="Otillar R."/>
            <person name="Lindquist E.A."/>
            <person name="Sun H."/>
            <person name="LaButti K.M."/>
            <person name="Schmutz J."/>
            <person name="Jabbour D."/>
            <person name="Luo H."/>
            <person name="Baker S.E."/>
            <person name="Pisabarro A.G."/>
            <person name="Walton J.D."/>
            <person name="Blanchette R.A."/>
            <person name="Henrissat B."/>
            <person name="Martin F."/>
            <person name="Cullen D."/>
            <person name="Hibbett D.S."/>
            <person name="Grigoriev I.V."/>
        </authorList>
    </citation>
    <scope>NUCLEOTIDE SEQUENCE [LARGE SCALE GENOMIC DNA]</scope>
    <source>
        <strain evidence="2">FD-172 SS1</strain>
    </source>
</reference>
<dbReference type="HOGENOM" id="CLU_2454438_0_0_1"/>
<dbReference type="AlphaFoldDB" id="A0A067M7W5"/>
<gene>
    <name evidence="1" type="ORF">BOTBODRAFT_59816</name>
</gene>
<name>A0A067M7W5_BOTB1</name>